<dbReference type="OrthoDB" id="10063988at2759"/>
<sequence length="638" mass="69803">MQFSFFVIVLALLFGYAGSSHFRGGSITWKPVNVNSVTNSTVDIIVEQSYSWKRSTYSCNDTTILTQGTIGDFSYLRCSTYSCSGYTNNLSTTVPCTDYSVSASISSGKKSSVLTLNSNSQLTLTFTGGAWLPLLTFASTWSITTMINLQARIDNGRLNTPPVSNVLPVIRVPINIQSTIVIPMADDDNDYLRCRWAEKNHTFNALQNYVKVDECGDVCHAVPNAILYGDNNGTSCKLVFTGGTVGFYAVALQIEDFYIDENITAPLSSVPVQFLISVYSGSCQPSIIGAQPNGAEINVARNTSMSPVTIIAEIGCINTSVVDFLKISPTGMTTSAIVQNPTNSSLYSIQLNWIPTTLGSQVFCCAAIDNTLGQSDMYCVTFVVIDSLNTTMITSNTTAITTAQSKGLNIGLIVGMAILSLLVCCAICSCCLYCCWPCLEWLCSAFRCACCRSICQKRYKSSFEIPVSCNPYKHNGDISVSKAARLSNELVELGLRYADESLTNLKQSFANIRNSVELIKNTRQMIQQSVKKTTTKQDVPSNSSNSVVIVHRLKSTKNNTQQIDSNHKEKASLTRDCNANYTDSPTESEENDDNDNINVFPYQQQNDRSKPFIKQQMNSITVTKISRIKNSAVPSVSC</sequence>
<feature type="chain" id="PRO_5036225712" evidence="2">
    <location>
        <begin position="20"/>
        <end position="638"/>
    </location>
</feature>
<reference evidence="4" key="1">
    <citation type="submission" date="2021-02" db="EMBL/GenBank/DDBJ databases">
        <authorList>
            <person name="Nowell W R."/>
        </authorList>
    </citation>
    <scope>NUCLEOTIDE SEQUENCE</scope>
</reference>
<protein>
    <submittedName>
        <fullName evidence="4">Uncharacterized protein</fullName>
    </submittedName>
</protein>
<organism evidence="4 5">
    <name type="scientific">Adineta steineri</name>
    <dbReference type="NCBI Taxonomy" id="433720"/>
    <lineage>
        <taxon>Eukaryota</taxon>
        <taxon>Metazoa</taxon>
        <taxon>Spiralia</taxon>
        <taxon>Gnathifera</taxon>
        <taxon>Rotifera</taxon>
        <taxon>Eurotatoria</taxon>
        <taxon>Bdelloidea</taxon>
        <taxon>Adinetida</taxon>
        <taxon>Adinetidae</taxon>
        <taxon>Adineta</taxon>
    </lineage>
</organism>
<keyword evidence="2" id="KW-0732">Signal</keyword>
<name>A0A814QZG6_9BILA</name>
<evidence type="ECO:0000313" key="4">
    <source>
        <dbReference type="EMBL" id="CAF1126667.1"/>
    </source>
</evidence>
<evidence type="ECO:0000313" key="5">
    <source>
        <dbReference type="Proteomes" id="UP000663832"/>
    </source>
</evidence>
<evidence type="ECO:0000256" key="2">
    <source>
        <dbReference type="SAM" id="SignalP"/>
    </source>
</evidence>
<accession>A0A814QZG6</accession>
<feature type="compositionally biased region" description="Polar residues" evidence="1">
    <location>
        <begin position="575"/>
        <end position="585"/>
    </location>
</feature>
<comment type="caution">
    <text evidence="4">The sequence shown here is derived from an EMBL/GenBank/DDBJ whole genome shotgun (WGS) entry which is preliminary data.</text>
</comment>
<evidence type="ECO:0000256" key="1">
    <source>
        <dbReference type="SAM" id="MobiDB-lite"/>
    </source>
</evidence>
<proteinExistence type="predicted"/>
<feature type="region of interest" description="Disordered" evidence="1">
    <location>
        <begin position="557"/>
        <end position="610"/>
    </location>
</feature>
<dbReference type="EMBL" id="CAJNOM010000140">
    <property type="protein sequence ID" value="CAF1126667.1"/>
    <property type="molecule type" value="Genomic_DNA"/>
</dbReference>
<evidence type="ECO:0000313" key="3">
    <source>
        <dbReference type="EMBL" id="CAF1059015.1"/>
    </source>
</evidence>
<dbReference type="Proteomes" id="UP000663832">
    <property type="component" value="Unassembled WGS sequence"/>
</dbReference>
<dbReference type="EMBL" id="CAJNOI010000100">
    <property type="protein sequence ID" value="CAF1059015.1"/>
    <property type="molecule type" value="Genomic_DNA"/>
</dbReference>
<feature type="signal peptide" evidence="2">
    <location>
        <begin position="1"/>
        <end position="19"/>
    </location>
</feature>
<feature type="compositionally biased region" description="Acidic residues" evidence="1">
    <location>
        <begin position="586"/>
        <end position="595"/>
    </location>
</feature>
<keyword evidence="5" id="KW-1185">Reference proteome</keyword>
<dbReference type="Proteomes" id="UP000663877">
    <property type="component" value="Unassembled WGS sequence"/>
</dbReference>
<dbReference type="AlphaFoldDB" id="A0A814QZG6"/>
<gene>
    <name evidence="3" type="ORF">BJG266_LOCUS19055</name>
    <name evidence="4" type="ORF">QVE165_LOCUS21702</name>
</gene>